<comment type="caution">
    <text evidence="1">The sequence shown here is derived from an EMBL/GenBank/DDBJ whole genome shotgun (WGS) entry which is preliminary data.</text>
</comment>
<keyword evidence="2" id="KW-1185">Reference proteome</keyword>
<evidence type="ECO:0000313" key="2">
    <source>
        <dbReference type="Proteomes" id="UP001239111"/>
    </source>
</evidence>
<accession>A0ACC2NNB9</accession>
<gene>
    <name evidence="1" type="ORF">QAD02_003632</name>
</gene>
<dbReference type="EMBL" id="CM056743">
    <property type="protein sequence ID" value="KAJ8672373.1"/>
    <property type="molecule type" value="Genomic_DNA"/>
</dbReference>
<organism evidence="1 2">
    <name type="scientific">Eretmocerus hayati</name>
    <dbReference type="NCBI Taxonomy" id="131215"/>
    <lineage>
        <taxon>Eukaryota</taxon>
        <taxon>Metazoa</taxon>
        <taxon>Ecdysozoa</taxon>
        <taxon>Arthropoda</taxon>
        <taxon>Hexapoda</taxon>
        <taxon>Insecta</taxon>
        <taxon>Pterygota</taxon>
        <taxon>Neoptera</taxon>
        <taxon>Endopterygota</taxon>
        <taxon>Hymenoptera</taxon>
        <taxon>Apocrita</taxon>
        <taxon>Proctotrupomorpha</taxon>
        <taxon>Chalcidoidea</taxon>
        <taxon>Aphelinidae</taxon>
        <taxon>Aphelininae</taxon>
        <taxon>Eretmocerus</taxon>
    </lineage>
</organism>
<sequence>MLHRRQLLRALVHISTICLLLVNHLNANLRESSFRRWWVKPHLKLRDRYGAYSTIFEYFKLRDEEEFFSFTGMTLNQFQRLHNLVRHRLTKYSPRGSLSAELKLAATLNYMVHDTSVKEVAWHYLIGRTTLYEFIPDVCRAISETLRPRYMRFPSNNQEWDAIAQGFWDKYQIPNCVGALDGKHFRIRQPAHSGASFWNWKRFYSVNVMAVCDSDGYFMWVSAGALGSLNDSTVFRNTNLGAALYQDDLPIINQRSRLPNTDVNLTRFLIADGGFPLERFMLRPFPTVRPMPLERRIFNIRLGTARRVIERAFGILTKKFRCFENPLDFNLETIDLIILTSFILHNYLLTESRDVDVDRHRYGHDSDDDDSSSDEDSELEDDASSLASQSSSGISCEESSRSRSSDSDASMDDADDGSDVEQSSSSSSSEESSEVSSEDEEFDDVNPDAQGELMRDILCQYFTSPAGNVEWQWDLI</sequence>
<reference evidence="1" key="1">
    <citation type="submission" date="2023-04" db="EMBL/GenBank/DDBJ databases">
        <title>A chromosome-level genome assembly of the parasitoid wasp Eretmocerus hayati.</title>
        <authorList>
            <person name="Zhong Y."/>
            <person name="Liu S."/>
            <person name="Liu Y."/>
        </authorList>
    </citation>
    <scope>NUCLEOTIDE SEQUENCE</scope>
    <source>
        <strain evidence="1">ZJU_SS_LIU_2023</strain>
    </source>
</reference>
<protein>
    <submittedName>
        <fullName evidence="1">Uncharacterized protein</fullName>
    </submittedName>
</protein>
<dbReference type="Proteomes" id="UP001239111">
    <property type="component" value="Chromosome 3"/>
</dbReference>
<name>A0ACC2NNB9_9HYME</name>
<proteinExistence type="predicted"/>
<evidence type="ECO:0000313" key="1">
    <source>
        <dbReference type="EMBL" id="KAJ8672373.1"/>
    </source>
</evidence>